<proteinExistence type="predicted"/>
<dbReference type="PANTHER" id="PTHR44520">
    <property type="entry name" value="RESPONSE REGULATOR RCP1-RELATED"/>
    <property type="match status" value="1"/>
</dbReference>
<dbReference type="InterPro" id="IPR001789">
    <property type="entry name" value="Sig_transdc_resp-reg_receiver"/>
</dbReference>
<dbReference type="AlphaFoldDB" id="A0A9X3BHN8"/>
<name>A0A9X3BHN8_9BACT</name>
<dbReference type="InterPro" id="IPR011006">
    <property type="entry name" value="CheY-like_superfamily"/>
</dbReference>
<comment type="caution">
    <text evidence="3">The sequence shown here is derived from an EMBL/GenBank/DDBJ whole genome shotgun (WGS) entry which is preliminary data.</text>
</comment>
<keyword evidence="1" id="KW-0597">Phosphoprotein</keyword>
<evidence type="ECO:0000313" key="4">
    <source>
        <dbReference type="Proteomes" id="UP001155483"/>
    </source>
</evidence>
<accession>A0A9X3BHN8</accession>
<feature type="domain" description="Response regulatory" evidence="2">
    <location>
        <begin position="9"/>
        <end position="138"/>
    </location>
</feature>
<dbReference type="Proteomes" id="UP001155483">
    <property type="component" value="Unassembled WGS sequence"/>
</dbReference>
<dbReference type="PROSITE" id="PS50110">
    <property type="entry name" value="RESPONSE_REGULATORY"/>
    <property type="match status" value="1"/>
</dbReference>
<dbReference type="SUPFAM" id="SSF52172">
    <property type="entry name" value="CheY-like"/>
    <property type="match status" value="1"/>
</dbReference>
<reference evidence="3" key="1">
    <citation type="submission" date="2022-09" db="EMBL/GenBank/DDBJ databases">
        <authorList>
            <person name="Yuan C."/>
            <person name="Ke Z."/>
        </authorList>
    </citation>
    <scope>NUCLEOTIDE SEQUENCE</scope>
    <source>
        <strain evidence="3">LB-8</strain>
    </source>
</reference>
<dbReference type="GO" id="GO:0000160">
    <property type="term" value="P:phosphorelay signal transduction system"/>
    <property type="evidence" value="ECO:0007669"/>
    <property type="project" value="InterPro"/>
</dbReference>
<dbReference type="RefSeq" id="WP_279300076.1">
    <property type="nucleotide sequence ID" value="NZ_JAOTIF010000040.1"/>
</dbReference>
<feature type="modified residue" description="4-aspartylphosphate" evidence="1">
    <location>
        <position position="64"/>
    </location>
</feature>
<gene>
    <name evidence="3" type="ORF">OCK74_26200</name>
</gene>
<evidence type="ECO:0000313" key="3">
    <source>
        <dbReference type="EMBL" id="MCU7552639.1"/>
    </source>
</evidence>
<protein>
    <submittedName>
        <fullName evidence="3">Response regulator</fullName>
    </submittedName>
</protein>
<dbReference type="InterPro" id="IPR052893">
    <property type="entry name" value="TCS_response_regulator"/>
</dbReference>
<sequence>MITYSTNKTILLVDDDPDDRVFMNESFLQIKWNENLLLFDSGNGMFDYLSKLDAIHYPCLILLDYHMPKLSGKEIIKMLKLDKRYNNIPIVVYSSEMSASMERSLLTLGVAACYKKADGYLVGIQLAKTLKLLSEQYETE</sequence>
<evidence type="ECO:0000259" key="2">
    <source>
        <dbReference type="PROSITE" id="PS50110"/>
    </source>
</evidence>
<organism evidence="3 4">
    <name type="scientific">Paraflavisolibacter caeni</name>
    <dbReference type="NCBI Taxonomy" id="2982496"/>
    <lineage>
        <taxon>Bacteria</taxon>
        <taxon>Pseudomonadati</taxon>
        <taxon>Bacteroidota</taxon>
        <taxon>Chitinophagia</taxon>
        <taxon>Chitinophagales</taxon>
        <taxon>Chitinophagaceae</taxon>
        <taxon>Paraflavisolibacter</taxon>
    </lineage>
</organism>
<reference evidence="3" key="2">
    <citation type="submission" date="2023-04" db="EMBL/GenBank/DDBJ databases">
        <title>Paracnuella aquatica gen. nov., sp. nov., a member of the family Chitinophagaceae isolated from a hot spring.</title>
        <authorList>
            <person name="Wang C."/>
        </authorList>
    </citation>
    <scope>NUCLEOTIDE SEQUENCE</scope>
    <source>
        <strain evidence="3">LB-8</strain>
    </source>
</reference>
<dbReference type="Gene3D" id="3.40.50.2300">
    <property type="match status" value="1"/>
</dbReference>
<dbReference type="EMBL" id="JAOTIF010000040">
    <property type="protein sequence ID" value="MCU7552639.1"/>
    <property type="molecule type" value="Genomic_DNA"/>
</dbReference>
<keyword evidence="4" id="KW-1185">Reference proteome</keyword>
<dbReference type="Pfam" id="PF00072">
    <property type="entry name" value="Response_reg"/>
    <property type="match status" value="1"/>
</dbReference>
<evidence type="ECO:0000256" key="1">
    <source>
        <dbReference type="PROSITE-ProRule" id="PRU00169"/>
    </source>
</evidence>